<evidence type="ECO:0000259" key="5">
    <source>
        <dbReference type="Pfam" id="PF17954"/>
    </source>
</evidence>
<dbReference type="InterPro" id="IPR003829">
    <property type="entry name" value="Pirin_N_dom"/>
</dbReference>
<evidence type="ECO:0000313" key="6">
    <source>
        <dbReference type="EMBL" id="CAJ1384596.1"/>
    </source>
</evidence>
<dbReference type="InterPro" id="IPR014710">
    <property type="entry name" value="RmlC-like_jellyroll"/>
</dbReference>
<protein>
    <recommendedName>
        <fullName evidence="8">Pirin N-terminal domain-containing protein</fullName>
    </recommendedName>
</protein>
<feature type="compositionally biased region" description="Basic and acidic residues" evidence="3">
    <location>
        <begin position="22"/>
        <end position="39"/>
    </location>
</feature>
<feature type="domain" description="Quercetin 2,3-dioxygenase C-terminal cupin" evidence="5">
    <location>
        <begin position="363"/>
        <end position="442"/>
    </location>
</feature>
<proteinExistence type="inferred from homology"/>
<dbReference type="PANTHER" id="PTHR43212:SF3">
    <property type="entry name" value="QUERCETIN 2,3-DIOXYGENASE"/>
    <property type="match status" value="1"/>
</dbReference>
<evidence type="ECO:0000259" key="4">
    <source>
        <dbReference type="Pfam" id="PF02678"/>
    </source>
</evidence>
<organism evidence="6 7">
    <name type="scientific">Effrenium voratum</name>
    <dbReference type="NCBI Taxonomy" id="2562239"/>
    <lineage>
        <taxon>Eukaryota</taxon>
        <taxon>Sar</taxon>
        <taxon>Alveolata</taxon>
        <taxon>Dinophyceae</taxon>
        <taxon>Suessiales</taxon>
        <taxon>Symbiodiniaceae</taxon>
        <taxon>Effrenium</taxon>
    </lineage>
</organism>
<reference evidence="6" key="1">
    <citation type="submission" date="2023-08" db="EMBL/GenBank/DDBJ databases">
        <authorList>
            <person name="Chen Y."/>
            <person name="Shah S."/>
            <person name="Dougan E. K."/>
            <person name="Thang M."/>
            <person name="Chan C."/>
        </authorList>
    </citation>
    <scope>NUCLEOTIDE SEQUENCE</scope>
</reference>
<dbReference type="PANTHER" id="PTHR43212">
    <property type="entry name" value="QUERCETIN 2,3-DIOXYGENASE"/>
    <property type="match status" value="1"/>
</dbReference>
<dbReference type="SUPFAM" id="SSF51182">
    <property type="entry name" value="RmlC-like cupins"/>
    <property type="match status" value="1"/>
</dbReference>
<comment type="caution">
    <text evidence="6">The sequence shown here is derived from an EMBL/GenBank/DDBJ whole genome shotgun (WGS) entry which is preliminary data.</text>
</comment>
<evidence type="ECO:0000256" key="1">
    <source>
        <dbReference type="ARBA" id="ARBA00008416"/>
    </source>
</evidence>
<accession>A0AA36ID74</accession>
<dbReference type="Pfam" id="PF17954">
    <property type="entry name" value="Pirin_C_2"/>
    <property type="match status" value="1"/>
</dbReference>
<evidence type="ECO:0000313" key="7">
    <source>
        <dbReference type="Proteomes" id="UP001178507"/>
    </source>
</evidence>
<feature type="compositionally biased region" description="Basic and acidic residues" evidence="3">
    <location>
        <begin position="56"/>
        <end position="69"/>
    </location>
</feature>
<name>A0AA36ID74_9DINO</name>
<dbReference type="InterPro" id="IPR012093">
    <property type="entry name" value="Pirin"/>
</dbReference>
<dbReference type="InterPro" id="IPR041602">
    <property type="entry name" value="Quercetinase_C"/>
</dbReference>
<dbReference type="Pfam" id="PF02678">
    <property type="entry name" value="Pirin"/>
    <property type="match status" value="1"/>
</dbReference>
<sequence length="452" mass="49492">MAHSRAQSLDRAAGVATSRLDTPGRRRGDVFYQREDPAARPRAGAAAREVMAGAPLREDVGPARARAESAHAGAMPSQMQDVGPRARPEAALGGVPLQSPVGPPAAPARDASPRRLQPAMPLWPLWPADFGGERCQSQPRLRDTSSGRLQATEPGCVERRAWPGWNLAQPIQASVRFHRSAGYLAGDKISQALECNAKVSEPNPRWFGNDGNPQDHEAQGWTNKNWLKSRFHFSFAEYSGPSSFGVLRVMNDDLVQAERGFGEHPHRDMEIMTFIVDGYLTHKDSKGNEETLGRGSVQFMTAGTGIYHSEHNLAKEPLRFIQCWVVPRKRNLKPHYGSAGTAEAAARKDQWFHLVSDEMSSVQTPVKINQDCNVFVTELSANVASKVLPIGKDRQAYLLCMEGDVKLAGKDLHRHDAAEIKGPIDLDLLSGPAGAYVLIFEMALTRDTRGSA</sequence>
<comment type="similarity">
    <text evidence="1 2">Belongs to the pirin family.</text>
</comment>
<feature type="compositionally biased region" description="Low complexity" evidence="3">
    <location>
        <begin position="40"/>
        <end position="54"/>
    </location>
</feature>
<dbReference type="Proteomes" id="UP001178507">
    <property type="component" value="Unassembled WGS sequence"/>
</dbReference>
<dbReference type="AlphaFoldDB" id="A0AA36ID74"/>
<dbReference type="CDD" id="cd02910">
    <property type="entry name" value="cupin_Yhhw_N"/>
    <property type="match status" value="1"/>
</dbReference>
<dbReference type="Gene3D" id="2.60.120.10">
    <property type="entry name" value="Jelly Rolls"/>
    <property type="match status" value="2"/>
</dbReference>
<dbReference type="EMBL" id="CAUJNA010001128">
    <property type="protein sequence ID" value="CAJ1384596.1"/>
    <property type="molecule type" value="Genomic_DNA"/>
</dbReference>
<gene>
    <name evidence="6" type="ORF">EVOR1521_LOCUS11429</name>
</gene>
<evidence type="ECO:0000256" key="2">
    <source>
        <dbReference type="RuleBase" id="RU003457"/>
    </source>
</evidence>
<feature type="region of interest" description="Disordered" evidence="3">
    <location>
        <begin position="1"/>
        <end position="114"/>
    </location>
</feature>
<dbReference type="InterPro" id="IPR011051">
    <property type="entry name" value="RmlC_Cupin_sf"/>
</dbReference>
<keyword evidence="7" id="KW-1185">Reference proteome</keyword>
<evidence type="ECO:0008006" key="8">
    <source>
        <dbReference type="Google" id="ProtNLM"/>
    </source>
</evidence>
<evidence type="ECO:0000256" key="3">
    <source>
        <dbReference type="SAM" id="MobiDB-lite"/>
    </source>
</evidence>
<feature type="domain" description="Pirin N-terminal" evidence="4">
    <location>
        <begin position="223"/>
        <end position="325"/>
    </location>
</feature>